<evidence type="ECO:0000256" key="14">
    <source>
        <dbReference type="ARBA" id="ARBA00030544"/>
    </source>
</evidence>
<evidence type="ECO:0000256" key="15">
    <source>
        <dbReference type="ARBA" id="ARBA00033116"/>
    </source>
</evidence>
<dbReference type="RefSeq" id="WP_169260306.1">
    <property type="nucleotide sequence ID" value="NZ_WTVQ01000014.1"/>
</dbReference>
<proteinExistence type="inferred from homology"/>
<dbReference type="InterPro" id="IPR039063">
    <property type="entry name" value="RibK_CTP-dep"/>
</dbReference>
<reference evidence="18 19" key="1">
    <citation type="submission" date="2019-12" db="EMBL/GenBank/DDBJ databases">
        <title>Comparative genomics gives insights into the taxonomy of the Azoarcus-Aromatoleum group and reveals separate origins of nif in the plant-associated Azoarcus and non-plant-associated Aromatoleum sub-groups.</title>
        <authorList>
            <person name="Lafos M."/>
            <person name="Maluk M."/>
            <person name="Batista M."/>
            <person name="Junghare M."/>
            <person name="Carmona M."/>
            <person name="Faoro H."/>
            <person name="Cruz L.M."/>
            <person name="Battistoni F."/>
            <person name="De Souza E."/>
            <person name="Pedrosa F."/>
            <person name="Chen W.-M."/>
            <person name="Poole P.S."/>
            <person name="Dixon R.A."/>
            <person name="James E.K."/>
        </authorList>
    </citation>
    <scope>NUCLEOTIDE SEQUENCE [LARGE SCALE GENOMIC DNA]</scope>
    <source>
        <strain evidence="18 19">22Lin</strain>
    </source>
</reference>
<evidence type="ECO:0000313" key="18">
    <source>
        <dbReference type="EMBL" id="NMG75159.1"/>
    </source>
</evidence>
<dbReference type="EC" id="2.7.1.161" evidence="4"/>
<dbReference type="InterPro" id="IPR023465">
    <property type="entry name" value="Riboflavin_kinase_dom_sf"/>
</dbReference>
<dbReference type="Gene3D" id="2.40.30.30">
    <property type="entry name" value="Riboflavin kinase-like"/>
    <property type="match status" value="1"/>
</dbReference>
<evidence type="ECO:0000256" key="9">
    <source>
        <dbReference type="ARBA" id="ARBA00022723"/>
    </source>
</evidence>
<protein>
    <recommendedName>
        <fullName evidence="5">Riboflavin kinase</fullName>
        <ecNumber evidence="4">2.7.1.161</ecNumber>
    </recommendedName>
    <alternativeName>
        <fullName evidence="14">CTP-dependent riboflavin kinase</fullName>
    </alternativeName>
    <alternativeName>
        <fullName evidence="15">CTP:riboflavin 5'-phosphotransferase</fullName>
    </alternativeName>
    <alternativeName>
        <fullName evidence="13">Flavokinase</fullName>
    </alternativeName>
</protein>
<gene>
    <name evidence="18" type="ORF">GPA25_10370</name>
</gene>
<keyword evidence="10" id="KW-0547">Nucleotide-binding</keyword>
<sequence length="165" mass="17739">MAATAPCVELTGITCSGLGEGSRFTAIDWVQDEFRLKLGFVPCPGTFNLRMHGPEWARMRRILVAASGIDIEPAAGFCAAKCFPVRIAGRLSGALVLPDMHDYPQDKVEIIAPMPLREVLGVVNGDRVALRIDVGGSMPRPSGERLARPAIPPLEGTWLTSGERS</sequence>
<keyword evidence="19" id="KW-1185">Reference proteome</keyword>
<dbReference type="EMBL" id="WTVQ01000014">
    <property type="protein sequence ID" value="NMG75159.1"/>
    <property type="molecule type" value="Genomic_DNA"/>
</dbReference>
<comment type="cofactor">
    <cofactor evidence="1">
        <name>Mg(2+)</name>
        <dbReference type="ChEBI" id="CHEBI:18420"/>
    </cofactor>
</comment>
<evidence type="ECO:0000313" key="19">
    <source>
        <dbReference type="Proteomes" id="UP000648984"/>
    </source>
</evidence>
<keyword evidence="12" id="KW-0460">Magnesium</keyword>
<keyword evidence="6" id="KW-0285">Flavoprotein</keyword>
<comment type="pathway">
    <text evidence="2">Cofactor biosynthesis; FMN biosynthesis; FMN from riboflavin (CTP route): step 1/1.</text>
</comment>
<evidence type="ECO:0000256" key="5">
    <source>
        <dbReference type="ARBA" id="ARBA00017394"/>
    </source>
</evidence>
<evidence type="ECO:0000256" key="7">
    <source>
        <dbReference type="ARBA" id="ARBA00022643"/>
    </source>
</evidence>
<evidence type="ECO:0000256" key="8">
    <source>
        <dbReference type="ARBA" id="ARBA00022679"/>
    </source>
</evidence>
<keyword evidence="8" id="KW-0808">Transferase</keyword>
<evidence type="ECO:0000256" key="12">
    <source>
        <dbReference type="ARBA" id="ARBA00022842"/>
    </source>
</evidence>
<evidence type="ECO:0000256" key="3">
    <source>
        <dbReference type="ARBA" id="ARBA00006428"/>
    </source>
</evidence>
<dbReference type="Proteomes" id="UP000648984">
    <property type="component" value="Unassembled WGS sequence"/>
</dbReference>
<evidence type="ECO:0000256" key="11">
    <source>
        <dbReference type="ARBA" id="ARBA00022777"/>
    </source>
</evidence>
<dbReference type="Pfam" id="PF01982">
    <property type="entry name" value="CTP-dep_RFKase"/>
    <property type="match status" value="1"/>
</dbReference>
<organism evidence="18 19">
    <name type="scientific">Aromatoleum diolicum</name>
    <dbReference type="NCBI Taxonomy" id="75796"/>
    <lineage>
        <taxon>Bacteria</taxon>
        <taxon>Pseudomonadati</taxon>
        <taxon>Pseudomonadota</taxon>
        <taxon>Betaproteobacteria</taxon>
        <taxon>Rhodocyclales</taxon>
        <taxon>Rhodocyclaceae</taxon>
        <taxon>Aromatoleum</taxon>
    </lineage>
</organism>
<dbReference type="InterPro" id="IPR023602">
    <property type="entry name" value="Riboflavin_kinase_CTP-dep"/>
</dbReference>
<comment type="similarity">
    <text evidence="3">Belongs to the archaeal riboflavin kinase family.</text>
</comment>
<evidence type="ECO:0000256" key="4">
    <source>
        <dbReference type="ARBA" id="ARBA00011987"/>
    </source>
</evidence>
<evidence type="ECO:0000256" key="1">
    <source>
        <dbReference type="ARBA" id="ARBA00001946"/>
    </source>
</evidence>
<dbReference type="PANTHER" id="PTHR40706:SF1">
    <property type="entry name" value="RIBOFLAVIN KINASE"/>
    <property type="match status" value="1"/>
</dbReference>
<evidence type="ECO:0000256" key="2">
    <source>
        <dbReference type="ARBA" id="ARBA00005219"/>
    </source>
</evidence>
<evidence type="ECO:0000259" key="17">
    <source>
        <dbReference type="Pfam" id="PF01982"/>
    </source>
</evidence>
<evidence type="ECO:0000256" key="10">
    <source>
        <dbReference type="ARBA" id="ARBA00022741"/>
    </source>
</evidence>
<name>A0ABX1Q9W9_9RHOO</name>
<evidence type="ECO:0000256" key="13">
    <source>
        <dbReference type="ARBA" id="ARBA00029789"/>
    </source>
</evidence>
<comment type="catalytic activity">
    <reaction evidence="16">
        <text>riboflavin + CTP = CDP + FMN + H(+)</text>
        <dbReference type="Rhea" id="RHEA:25021"/>
        <dbReference type="ChEBI" id="CHEBI:15378"/>
        <dbReference type="ChEBI" id="CHEBI:37563"/>
        <dbReference type="ChEBI" id="CHEBI:57986"/>
        <dbReference type="ChEBI" id="CHEBI:58069"/>
        <dbReference type="ChEBI" id="CHEBI:58210"/>
        <dbReference type="EC" id="2.7.1.161"/>
    </reaction>
</comment>
<evidence type="ECO:0000256" key="16">
    <source>
        <dbReference type="ARBA" id="ARBA00047857"/>
    </source>
</evidence>
<keyword evidence="11" id="KW-0418">Kinase</keyword>
<feature type="domain" description="Riboflavin kinase" evidence="17">
    <location>
        <begin position="15"/>
        <end position="132"/>
    </location>
</feature>
<dbReference type="SUPFAM" id="SSF82114">
    <property type="entry name" value="Riboflavin kinase-like"/>
    <property type="match status" value="1"/>
</dbReference>
<comment type="caution">
    <text evidence="18">The sequence shown here is derived from an EMBL/GenBank/DDBJ whole genome shotgun (WGS) entry which is preliminary data.</text>
</comment>
<evidence type="ECO:0000256" key="6">
    <source>
        <dbReference type="ARBA" id="ARBA00022630"/>
    </source>
</evidence>
<accession>A0ABX1Q9W9</accession>
<keyword evidence="7" id="KW-0288">FMN</keyword>
<dbReference type="PANTHER" id="PTHR40706">
    <property type="entry name" value="RIBOFLAVIN KINASE"/>
    <property type="match status" value="1"/>
</dbReference>
<keyword evidence="9" id="KW-0479">Metal-binding</keyword>